<feature type="domain" description="Peptidase S54 rhomboid" evidence="9">
    <location>
        <begin position="68"/>
        <end position="213"/>
    </location>
</feature>
<keyword evidence="7 8" id="KW-0472">Membrane</keyword>
<evidence type="ECO:0000256" key="8">
    <source>
        <dbReference type="SAM" id="Phobius"/>
    </source>
</evidence>
<evidence type="ECO:0000256" key="7">
    <source>
        <dbReference type="ARBA" id="ARBA00023136"/>
    </source>
</evidence>
<evidence type="ECO:0000256" key="6">
    <source>
        <dbReference type="ARBA" id="ARBA00022989"/>
    </source>
</evidence>
<comment type="similarity">
    <text evidence="2">Belongs to the peptidase S54 family.</text>
</comment>
<evidence type="ECO:0000256" key="2">
    <source>
        <dbReference type="ARBA" id="ARBA00009045"/>
    </source>
</evidence>
<feature type="transmembrane region" description="Helical" evidence="8">
    <location>
        <begin position="179"/>
        <end position="212"/>
    </location>
</feature>
<evidence type="ECO:0000256" key="1">
    <source>
        <dbReference type="ARBA" id="ARBA00004141"/>
    </source>
</evidence>
<dbReference type="AlphaFoldDB" id="A0AAN9VZF4"/>
<dbReference type="PANTHER" id="PTHR43066">
    <property type="entry name" value="RHOMBOID-RELATED PROTEIN"/>
    <property type="match status" value="1"/>
</dbReference>
<name>A0AAN9VZF4_9ORTH</name>
<comment type="subcellular location">
    <subcellularLocation>
        <location evidence="1">Membrane</location>
        <topology evidence="1">Multi-pass membrane protein</topology>
    </subcellularLocation>
</comment>
<dbReference type="GO" id="GO:0016020">
    <property type="term" value="C:membrane"/>
    <property type="evidence" value="ECO:0007669"/>
    <property type="project" value="UniProtKB-SubCell"/>
</dbReference>
<dbReference type="GO" id="GO:0006508">
    <property type="term" value="P:proteolysis"/>
    <property type="evidence" value="ECO:0007669"/>
    <property type="project" value="UniProtKB-KW"/>
</dbReference>
<dbReference type="InterPro" id="IPR035952">
    <property type="entry name" value="Rhomboid-like_sf"/>
</dbReference>
<evidence type="ECO:0000313" key="10">
    <source>
        <dbReference type="EMBL" id="KAK7872811.1"/>
    </source>
</evidence>
<feature type="transmembrane region" description="Helical" evidence="8">
    <location>
        <begin position="109"/>
        <end position="127"/>
    </location>
</feature>
<proteinExistence type="inferred from homology"/>
<evidence type="ECO:0000259" key="9">
    <source>
        <dbReference type="Pfam" id="PF01694"/>
    </source>
</evidence>
<dbReference type="InterPro" id="IPR022764">
    <property type="entry name" value="Peptidase_S54_rhomboid_dom"/>
</dbReference>
<protein>
    <recommendedName>
        <fullName evidence="9">Peptidase S54 rhomboid domain-containing protein</fullName>
    </recommendedName>
</protein>
<dbReference type="Proteomes" id="UP001378592">
    <property type="component" value="Unassembled WGS sequence"/>
</dbReference>
<keyword evidence="6 8" id="KW-1133">Transmembrane helix</keyword>
<gene>
    <name evidence="10" type="ORF">R5R35_011929</name>
</gene>
<dbReference type="Pfam" id="PF01694">
    <property type="entry name" value="Rhomboid"/>
    <property type="match status" value="1"/>
</dbReference>
<dbReference type="EMBL" id="JAZDUA010000020">
    <property type="protein sequence ID" value="KAK7872811.1"/>
    <property type="molecule type" value="Genomic_DNA"/>
</dbReference>
<evidence type="ECO:0000256" key="4">
    <source>
        <dbReference type="ARBA" id="ARBA00022692"/>
    </source>
</evidence>
<sequence>MPRRRNNRGLELGVLLLISEMMNVGITTIPRVTFLTILGQVLLYIGIIKPPWDKWDVCISSEKVLNHREYKRLIFSVFEHGDDMHLYYNMISYMVKGRTLENRYGSSNYTFFLAVISLATSIMYIFLAKCGAFIFDNPFYLQQCAIGFSGVIFALKVVTSGEEPFGNASVGGFVVPTRLAAWLELIMIHILVPGASFMGHLAGILVGVLYCYTPFGYLTDSIISSLTGDCFVHHRSFYKSYQRSQVNGYQNEYYF</sequence>
<dbReference type="PANTHER" id="PTHR43066:SF1">
    <property type="entry name" value="RHOMBOID PROTEIN 2"/>
    <property type="match status" value="1"/>
</dbReference>
<organism evidence="10 11">
    <name type="scientific">Gryllus longicercus</name>
    <dbReference type="NCBI Taxonomy" id="2509291"/>
    <lineage>
        <taxon>Eukaryota</taxon>
        <taxon>Metazoa</taxon>
        <taxon>Ecdysozoa</taxon>
        <taxon>Arthropoda</taxon>
        <taxon>Hexapoda</taxon>
        <taxon>Insecta</taxon>
        <taxon>Pterygota</taxon>
        <taxon>Neoptera</taxon>
        <taxon>Polyneoptera</taxon>
        <taxon>Orthoptera</taxon>
        <taxon>Ensifera</taxon>
        <taxon>Gryllidea</taxon>
        <taxon>Grylloidea</taxon>
        <taxon>Gryllidae</taxon>
        <taxon>Gryllinae</taxon>
        <taxon>Gryllus</taxon>
    </lineage>
</organism>
<evidence type="ECO:0000256" key="5">
    <source>
        <dbReference type="ARBA" id="ARBA00022801"/>
    </source>
</evidence>
<keyword evidence="11" id="KW-1185">Reference proteome</keyword>
<dbReference type="SUPFAM" id="SSF144091">
    <property type="entry name" value="Rhomboid-like"/>
    <property type="match status" value="1"/>
</dbReference>
<feature type="transmembrane region" description="Helical" evidence="8">
    <location>
        <begin position="139"/>
        <end position="159"/>
    </location>
</feature>
<comment type="caution">
    <text evidence="10">The sequence shown here is derived from an EMBL/GenBank/DDBJ whole genome shotgun (WGS) entry which is preliminary data.</text>
</comment>
<dbReference type="GO" id="GO:0004252">
    <property type="term" value="F:serine-type endopeptidase activity"/>
    <property type="evidence" value="ECO:0007669"/>
    <property type="project" value="InterPro"/>
</dbReference>
<accession>A0AAN9VZF4</accession>
<keyword evidence="3" id="KW-0645">Protease</keyword>
<reference evidence="10 11" key="1">
    <citation type="submission" date="2024-03" db="EMBL/GenBank/DDBJ databases">
        <title>The genome assembly and annotation of the cricket Gryllus longicercus Weissman &amp; Gray.</title>
        <authorList>
            <person name="Szrajer S."/>
            <person name="Gray D."/>
            <person name="Ylla G."/>
        </authorList>
    </citation>
    <scope>NUCLEOTIDE SEQUENCE [LARGE SCALE GENOMIC DNA]</scope>
    <source>
        <strain evidence="10">DAG 2021-001</strain>
        <tissue evidence="10">Whole body minus gut</tissue>
    </source>
</reference>
<keyword evidence="4 8" id="KW-0812">Transmembrane</keyword>
<evidence type="ECO:0000313" key="11">
    <source>
        <dbReference type="Proteomes" id="UP001378592"/>
    </source>
</evidence>
<evidence type="ECO:0000256" key="3">
    <source>
        <dbReference type="ARBA" id="ARBA00022670"/>
    </source>
</evidence>
<dbReference type="FunFam" id="1.20.1540.10:FF:000008">
    <property type="entry name" value="RHOMBOID-like protein 13"/>
    <property type="match status" value="1"/>
</dbReference>
<dbReference type="Gene3D" id="1.20.1540.10">
    <property type="entry name" value="Rhomboid-like"/>
    <property type="match status" value="1"/>
</dbReference>
<keyword evidence="5" id="KW-0378">Hydrolase</keyword>